<evidence type="ECO:0000313" key="2">
    <source>
        <dbReference type="EMBL" id="CAB5222190.1"/>
    </source>
</evidence>
<feature type="region of interest" description="Disordered" evidence="1">
    <location>
        <begin position="113"/>
        <end position="146"/>
    </location>
</feature>
<feature type="compositionally biased region" description="Polar residues" evidence="1">
    <location>
        <begin position="117"/>
        <end position="139"/>
    </location>
</feature>
<sequence>MSFNPADYASVDERLPLFWKDCPRGRIITELVVDDGTRIVMKALLFVTYEDYHPTTTGFAEEVRGSSMVNKTSALENCETSAVGRALANYQYQGGKKRASLEEVVKVYRQGGELSASGPTTSANNAAPARTQSLGSSSEPPTPKQMAMLRAKDYQGQAPSTKREASEIIDRLMNGG</sequence>
<proteinExistence type="predicted"/>
<gene>
    <name evidence="2" type="ORF">UFOVP364_19</name>
</gene>
<name>A0A6J7WWQ8_9CAUD</name>
<evidence type="ECO:0000256" key="1">
    <source>
        <dbReference type="SAM" id="MobiDB-lite"/>
    </source>
</evidence>
<accession>A0A6J7WWQ8</accession>
<reference evidence="2" key="1">
    <citation type="submission" date="2020-05" db="EMBL/GenBank/DDBJ databases">
        <authorList>
            <person name="Chiriac C."/>
            <person name="Salcher M."/>
            <person name="Ghai R."/>
            <person name="Kavagutti S V."/>
        </authorList>
    </citation>
    <scope>NUCLEOTIDE SEQUENCE</scope>
</reference>
<dbReference type="EMBL" id="LR798297">
    <property type="protein sequence ID" value="CAB5222190.1"/>
    <property type="molecule type" value="Genomic_DNA"/>
</dbReference>
<organism evidence="2">
    <name type="scientific">uncultured Caudovirales phage</name>
    <dbReference type="NCBI Taxonomy" id="2100421"/>
    <lineage>
        <taxon>Viruses</taxon>
        <taxon>Duplodnaviria</taxon>
        <taxon>Heunggongvirae</taxon>
        <taxon>Uroviricota</taxon>
        <taxon>Caudoviricetes</taxon>
        <taxon>Peduoviridae</taxon>
        <taxon>Maltschvirus</taxon>
        <taxon>Maltschvirus maltsch</taxon>
    </lineage>
</organism>
<protein>
    <submittedName>
        <fullName evidence="2">Uncharacterized protein</fullName>
    </submittedName>
</protein>